<sequence length="374" mass="42221">MSRVFFLALYYGLSGYVVLRGFLVLPHLWLFQGAYLLTCAWAVFGYFLFSYLKDWFYMPVINCLLAISSLWLPGVIYLFVGICLVDLGWLITPDSFHSFFSGRSWIIALGVVGTVGGVLLKGYFNALNIEIKKIELHIEKKCPLGSLRVVVASDIHAGGTIGKRRLSIILKKILSLDPDLILLPGDLLDGSKRVLEKEGIEHFFKSLSAGYGVYSCIGNHECFYESDSLSSFLENCGIAVLRDETRRVDDFFYVVGRDDQAVEIIEGKAKRKTLREILKNCDRSKPILVMDHRPTAIDEAVREQVDLLVCGHTHQGQFWPINHIVDRLFPLSYGYRKIGLSHIVVTRGAGTWGPPVRVGQRSEIVLLHLFFNKE</sequence>
<feature type="transmembrane region" description="Helical" evidence="1">
    <location>
        <begin position="104"/>
        <end position="124"/>
    </location>
</feature>
<evidence type="ECO:0000256" key="1">
    <source>
        <dbReference type="SAM" id="Phobius"/>
    </source>
</evidence>
<keyword evidence="4" id="KW-1185">Reference proteome</keyword>
<dbReference type="InterPro" id="IPR051158">
    <property type="entry name" value="Metallophosphoesterase_sf"/>
</dbReference>
<dbReference type="EMBL" id="CP065956">
    <property type="protein sequence ID" value="QSR87400.1"/>
    <property type="molecule type" value="Genomic_DNA"/>
</dbReference>
<dbReference type="PANTHER" id="PTHR31302:SF0">
    <property type="entry name" value="TRANSMEMBRANE PROTEIN WITH METALLOPHOSPHOESTERASE DOMAIN"/>
    <property type="match status" value="1"/>
</dbReference>
<evidence type="ECO:0000259" key="2">
    <source>
        <dbReference type="Pfam" id="PF00149"/>
    </source>
</evidence>
<accession>A0ABX7PX51</accession>
<feature type="domain" description="Calcineurin-like phosphoesterase" evidence="2">
    <location>
        <begin position="147"/>
        <end position="315"/>
    </location>
</feature>
<dbReference type="RefSeq" id="WP_206847848.1">
    <property type="nucleotide sequence ID" value="NZ_CP065956.1"/>
</dbReference>
<dbReference type="PANTHER" id="PTHR31302">
    <property type="entry name" value="TRANSMEMBRANE PROTEIN WITH METALLOPHOSPHOESTERASE DOMAIN-RELATED"/>
    <property type="match status" value="1"/>
</dbReference>
<dbReference type="Gene3D" id="3.60.21.10">
    <property type="match status" value="1"/>
</dbReference>
<name>A0ABX7PX51_9BACT</name>
<dbReference type="Proteomes" id="UP000663088">
    <property type="component" value="Chromosome"/>
</dbReference>
<dbReference type="InterPro" id="IPR029052">
    <property type="entry name" value="Metallo-depent_PP-like"/>
</dbReference>
<feature type="transmembrane region" description="Helical" evidence="1">
    <location>
        <begin position="64"/>
        <end position="92"/>
    </location>
</feature>
<dbReference type="Pfam" id="PF00149">
    <property type="entry name" value="Metallophos"/>
    <property type="match status" value="1"/>
</dbReference>
<keyword evidence="1" id="KW-1133">Transmembrane helix</keyword>
<reference evidence="3 4" key="1">
    <citation type="submission" date="2020-12" db="EMBL/GenBank/DDBJ databases">
        <authorList>
            <person name="Awala S.I."/>
            <person name="Gwak J.-H."/>
            <person name="Kim S.-J."/>
            <person name="Rhee S.-K."/>
        </authorList>
    </citation>
    <scope>NUCLEOTIDE SEQUENCE [LARGE SCALE GENOMIC DNA]</scope>
    <source>
        <strain evidence="3 4">IT5</strain>
    </source>
</reference>
<feature type="transmembrane region" description="Helical" evidence="1">
    <location>
        <begin position="34"/>
        <end position="52"/>
    </location>
</feature>
<dbReference type="SUPFAM" id="SSF56300">
    <property type="entry name" value="Metallo-dependent phosphatases"/>
    <property type="match status" value="1"/>
</dbReference>
<gene>
    <name evidence="3" type="ORF">EM20IM_03470</name>
</gene>
<keyword evidence="1" id="KW-0812">Transmembrane</keyword>
<keyword evidence="1" id="KW-0472">Membrane</keyword>
<evidence type="ECO:0000313" key="4">
    <source>
        <dbReference type="Proteomes" id="UP000663088"/>
    </source>
</evidence>
<organism evidence="3 4">
    <name type="scientific">Candidatus Methylacidiphilum infernorum</name>
    <dbReference type="NCBI Taxonomy" id="511746"/>
    <lineage>
        <taxon>Bacteria</taxon>
        <taxon>Pseudomonadati</taxon>
        <taxon>Verrucomicrobiota</taxon>
        <taxon>Methylacidiphilae</taxon>
        <taxon>Methylacidiphilales</taxon>
        <taxon>Methylacidiphilaceae</taxon>
        <taxon>Methylacidiphilum (ex Ratnadevi et al. 2023)</taxon>
    </lineage>
</organism>
<evidence type="ECO:0000313" key="3">
    <source>
        <dbReference type="EMBL" id="QSR87400.1"/>
    </source>
</evidence>
<protein>
    <submittedName>
        <fullName evidence="3">Metallophosphoesterase</fullName>
    </submittedName>
</protein>
<feature type="transmembrane region" description="Helical" evidence="1">
    <location>
        <begin position="7"/>
        <end position="28"/>
    </location>
</feature>
<proteinExistence type="predicted"/>
<dbReference type="InterPro" id="IPR004843">
    <property type="entry name" value="Calcineurin-like_PHP"/>
</dbReference>
<dbReference type="CDD" id="cd07385">
    <property type="entry name" value="MPP_YkuE_C"/>
    <property type="match status" value="1"/>
</dbReference>